<dbReference type="AlphaFoldDB" id="A0A3Q2DFS9"/>
<reference evidence="1" key="1">
    <citation type="submission" date="2025-08" db="UniProtKB">
        <authorList>
            <consortium name="Ensembl"/>
        </authorList>
    </citation>
    <scope>IDENTIFICATION</scope>
</reference>
<dbReference type="OMA" id="CWGEILR"/>
<name>A0A3Q2DFS9_CYPVA</name>
<dbReference type="InterPro" id="IPR027417">
    <property type="entry name" value="P-loop_NTPase"/>
</dbReference>
<dbReference type="Proteomes" id="UP000265020">
    <property type="component" value="Unassembled WGS sequence"/>
</dbReference>
<protein>
    <recommendedName>
        <fullName evidence="3">Tr-type G domain-containing protein</fullName>
    </recommendedName>
</protein>
<evidence type="ECO:0000313" key="2">
    <source>
        <dbReference type="Proteomes" id="UP000265020"/>
    </source>
</evidence>
<dbReference type="PANTHER" id="PTHR43721:SF3">
    <property type="entry name" value="GTP-BINDING PROTEIN 2"/>
    <property type="match status" value="1"/>
</dbReference>
<dbReference type="FunFam" id="3.40.50.300:FF:002891">
    <property type="entry name" value="GTPBP2 isoform 12"/>
    <property type="match status" value="1"/>
</dbReference>
<dbReference type="Ensembl" id="ENSCVAT00000026674.1">
    <property type="protein sequence ID" value="ENSCVAP00000017878.1"/>
    <property type="gene ID" value="ENSCVAG00000021027.1"/>
</dbReference>
<proteinExistence type="predicted"/>
<sequence length="79" mass="8659">MMQFSSVPVDPQFLDLRVAVLGNVDSGKSTLLGVLTQGELDNGRGRARLNLFRHLHEIQTGRTSSISFEILGFNSKGEV</sequence>
<dbReference type="STRING" id="28743.ENSCVAP00000017878"/>
<dbReference type="SUPFAM" id="SSF52540">
    <property type="entry name" value="P-loop containing nucleoside triphosphate hydrolases"/>
    <property type="match status" value="1"/>
</dbReference>
<dbReference type="Gene3D" id="3.40.50.300">
    <property type="entry name" value="P-loop containing nucleotide triphosphate hydrolases"/>
    <property type="match status" value="1"/>
</dbReference>
<dbReference type="PANTHER" id="PTHR43721">
    <property type="entry name" value="ELONGATION FACTOR TU-RELATED"/>
    <property type="match status" value="1"/>
</dbReference>
<evidence type="ECO:0000313" key="1">
    <source>
        <dbReference type="Ensembl" id="ENSCVAP00000017878.1"/>
    </source>
</evidence>
<accession>A0A3Q2DFS9</accession>
<keyword evidence="2" id="KW-1185">Reference proteome</keyword>
<reference evidence="1" key="2">
    <citation type="submission" date="2025-09" db="UniProtKB">
        <authorList>
            <consortium name="Ensembl"/>
        </authorList>
    </citation>
    <scope>IDENTIFICATION</scope>
</reference>
<organism evidence="1 2">
    <name type="scientific">Cyprinodon variegatus</name>
    <name type="common">Sheepshead minnow</name>
    <dbReference type="NCBI Taxonomy" id="28743"/>
    <lineage>
        <taxon>Eukaryota</taxon>
        <taxon>Metazoa</taxon>
        <taxon>Chordata</taxon>
        <taxon>Craniata</taxon>
        <taxon>Vertebrata</taxon>
        <taxon>Euteleostomi</taxon>
        <taxon>Actinopterygii</taxon>
        <taxon>Neopterygii</taxon>
        <taxon>Teleostei</taxon>
        <taxon>Neoteleostei</taxon>
        <taxon>Acanthomorphata</taxon>
        <taxon>Ovalentaria</taxon>
        <taxon>Atherinomorphae</taxon>
        <taxon>Cyprinodontiformes</taxon>
        <taxon>Cyprinodontidae</taxon>
        <taxon>Cyprinodon</taxon>
    </lineage>
</organism>
<dbReference type="GeneTree" id="ENSGT00940000155636"/>
<dbReference type="InterPro" id="IPR050055">
    <property type="entry name" value="EF-Tu_GTPase"/>
</dbReference>
<evidence type="ECO:0008006" key="3">
    <source>
        <dbReference type="Google" id="ProtNLM"/>
    </source>
</evidence>
<dbReference type="GO" id="GO:0003746">
    <property type="term" value="F:translation elongation factor activity"/>
    <property type="evidence" value="ECO:0007669"/>
    <property type="project" value="TreeGrafter"/>
</dbReference>